<comment type="similarity">
    <text evidence="1">Belongs to the actin family.</text>
</comment>
<accession>A0AAV7ZXU7</accession>
<organism evidence="2 3">
    <name type="scientific">Anaeramoeba flamelloides</name>
    <dbReference type="NCBI Taxonomy" id="1746091"/>
    <lineage>
        <taxon>Eukaryota</taxon>
        <taxon>Metamonada</taxon>
        <taxon>Anaeramoebidae</taxon>
        <taxon>Anaeramoeba</taxon>
    </lineage>
</organism>
<comment type="caution">
    <text evidence="2">The sequence shown here is derived from an EMBL/GenBank/DDBJ whole genome shotgun (WGS) entry which is preliminary data.</text>
</comment>
<protein>
    <submittedName>
        <fullName evidence="2">Actin-5c-related</fullName>
    </submittedName>
</protein>
<evidence type="ECO:0000313" key="2">
    <source>
        <dbReference type="EMBL" id="KAJ3446772.1"/>
    </source>
</evidence>
<dbReference type="InterPro" id="IPR004000">
    <property type="entry name" value="Actin"/>
</dbReference>
<dbReference type="Gene3D" id="3.90.640.10">
    <property type="entry name" value="Actin, Chain A, domain 4"/>
    <property type="match status" value="2"/>
</dbReference>
<dbReference type="Gene3D" id="3.30.420.40">
    <property type="match status" value="4"/>
</dbReference>
<dbReference type="Pfam" id="PF00022">
    <property type="entry name" value="Actin"/>
    <property type="match status" value="1"/>
</dbReference>
<dbReference type="SMART" id="SM00268">
    <property type="entry name" value="ACTIN"/>
    <property type="match status" value="1"/>
</dbReference>
<evidence type="ECO:0000313" key="3">
    <source>
        <dbReference type="Proteomes" id="UP001146793"/>
    </source>
</evidence>
<dbReference type="InterPro" id="IPR043129">
    <property type="entry name" value="ATPase_NBD"/>
</dbReference>
<sequence>MAEGNIAVIDLGSYSTKIGWSGFQAPKSIIPTMIGKPLYPSTLSGFSEINSSKTYIGEDLLESLPFTKTDYFIKEWGESYSINWESLETFYSHILNNELKIEDLKTASIVNTLLPYFNQKDQERFGEILFEKFSILEFTFLDESVCMQFAARGLNGLLVNIGHLSTRIYPFYEGNLMRETFSSMPIGSHHLTLSLGQQLMEEGIVLETNDQMEVLSELKHSCCCVNPFVGGPDLTTIKKKFADRINNTPKLSKENSNQDLDLDLDLDLENENVSQPSIEEQIFDSFLQFGGFDPIDCEISDGKKFLLGDPRHKLAECLFKPTVIGINDYGLHQKIAQTIMKCPIDTRRKILNRVFFVGSGAEIPFLEDRLIDEIEGIKGIESNVALGESQNAQDKKCFAWIGASILGVVCEKMSTLLIDKDDYLEAGKGIISEKVIKKMQF</sequence>
<dbReference type="SUPFAM" id="SSF53067">
    <property type="entry name" value="Actin-like ATPase domain"/>
    <property type="match status" value="2"/>
</dbReference>
<gene>
    <name evidence="2" type="ORF">M0812_08103</name>
</gene>
<dbReference type="PANTHER" id="PTHR11937">
    <property type="entry name" value="ACTIN"/>
    <property type="match status" value="1"/>
</dbReference>
<reference evidence="2" key="1">
    <citation type="submission" date="2022-08" db="EMBL/GenBank/DDBJ databases">
        <title>Novel sulphate-reducing endosymbionts in the free-living metamonad Anaeramoeba.</title>
        <authorList>
            <person name="Jerlstrom-Hultqvist J."/>
            <person name="Cepicka I."/>
            <person name="Gallot-Lavallee L."/>
            <person name="Salas-Leiva D."/>
            <person name="Curtis B.A."/>
            <person name="Zahonova K."/>
            <person name="Pipaliya S."/>
            <person name="Dacks J."/>
            <person name="Roger A.J."/>
        </authorList>
    </citation>
    <scope>NUCLEOTIDE SEQUENCE</scope>
    <source>
        <strain evidence="2">Busselton2</strain>
    </source>
</reference>
<proteinExistence type="inferred from homology"/>
<dbReference type="EMBL" id="JANTQA010000019">
    <property type="protein sequence ID" value="KAJ3446772.1"/>
    <property type="molecule type" value="Genomic_DNA"/>
</dbReference>
<dbReference type="CDD" id="cd10169">
    <property type="entry name" value="ASKHA_NBD_actin-like"/>
    <property type="match status" value="1"/>
</dbReference>
<dbReference type="Proteomes" id="UP001146793">
    <property type="component" value="Unassembled WGS sequence"/>
</dbReference>
<name>A0AAV7ZXU7_9EUKA</name>
<evidence type="ECO:0000256" key="1">
    <source>
        <dbReference type="RuleBase" id="RU000487"/>
    </source>
</evidence>
<dbReference type="AlphaFoldDB" id="A0AAV7ZXU7"/>